<dbReference type="EMBL" id="DSDS01000155">
    <property type="protein sequence ID" value="HET98414.1"/>
    <property type="molecule type" value="Genomic_DNA"/>
</dbReference>
<accession>A0A7C2TLF2</accession>
<dbReference type="PANTHER" id="PTHR30523">
    <property type="entry name" value="PHOSPHOENOLPYRUVATE CARBOXYLASE"/>
    <property type="match status" value="1"/>
</dbReference>
<comment type="function">
    <text evidence="1">Forms oxaloacetate, a four-carbon dicarboxylic acid source for the tricarboxylic acid cycle.</text>
</comment>
<evidence type="ECO:0000256" key="2">
    <source>
        <dbReference type="ARBA" id="ARBA00022419"/>
    </source>
</evidence>
<name>A0A7C2TLF2_9BACT</name>
<evidence type="ECO:0000313" key="4">
    <source>
        <dbReference type="EMBL" id="HET98414.1"/>
    </source>
</evidence>
<dbReference type="InterPro" id="IPR033129">
    <property type="entry name" value="PEPCASE_His_AS"/>
</dbReference>
<feature type="non-terminal residue" evidence="4">
    <location>
        <position position="1"/>
    </location>
</feature>
<proteinExistence type="predicted"/>
<feature type="active site" evidence="3">
    <location>
        <position position="436"/>
    </location>
</feature>
<evidence type="ECO:0000256" key="3">
    <source>
        <dbReference type="PROSITE-ProRule" id="PRU10112"/>
    </source>
</evidence>
<dbReference type="PANTHER" id="PTHR30523:SF6">
    <property type="entry name" value="PHOSPHOENOLPYRUVATE CARBOXYLASE"/>
    <property type="match status" value="1"/>
</dbReference>
<dbReference type="PROSITE" id="PS00393">
    <property type="entry name" value="PEPCASE_2"/>
    <property type="match status" value="1"/>
</dbReference>
<dbReference type="GO" id="GO:0015977">
    <property type="term" value="P:carbon fixation"/>
    <property type="evidence" value="ECO:0007669"/>
    <property type="project" value="InterPro"/>
</dbReference>
<sequence>PTEARRRSILYKQKRIAALLDRLGVEEAMVEEREEILTEIANQISLLLATDDIRMVRPTVDDEVESGLYFVRNAIWNTVPRIYQDLRAALQRHYGEAPAILPAILRFRSWIGSDRDGNPFVTAQVTRRTWFYQRRVVLRLYQEELRELRRELSLSGRQHPPVSLLRSIEEDAARLSLDENRSRRYRYEPYRLKISYMMVRLQQLQQQAEAHQLPASGADAYDSPALLADLHLLADSLKESGFGRLVSHGRLGRLLIQVRTFGFHLVALDFRQHSRVHEEGVATLLRLAEVDGDYSALDEKSRLELLAAELANPRPLLPRGCELPPEIRELLESLLLVGELQRHDPAAMGSYIISMTHAVSDLLEVMLLAKEAGIWSRRAGMVVSSLDLVPLFETIEDLGLAEQLLRGMFANPVYRAHLAARGDFQEVMLGYSDSNKDGGYWMANWALHQAQERLGSVCREYGIELRLFHGRGGSVGRGGGRTNQAIMALPPVVHNGRIRFTEQGEVITFRYAFPEIAHRHLEQIVNAMLRAGAVAVDRKAGNGGSGGEVAAWGAAVMERLANAGMEAYRKLVRDPDFWAWYTRITPIEQISRLPIASRPVSRKAAGEVDLDGLRAIPWVFAWTQTRYIVPGWYGTGAALALQLQEEGGRERLRRMYEEWPFFQMLVDNARQELARTRLEIAKHYADLAPGSGAKFHRQISDDFAAARTALPQLTGEREPLDAEPALQRSIGLRNPYTDALNLLQVELLGRFHASGGEEREALRDALFLSVNGIAAAMQSTG</sequence>
<dbReference type="AlphaFoldDB" id="A0A7C2TLF2"/>
<reference evidence="4" key="1">
    <citation type="journal article" date="2020" name="mSystems">
        <title>Genome- and Community-Level Interaction Insights into Carbon Utilization and Element Cycling Functions of Hydrothermarchaeota in Hydrothermal Sediment.</title>
        <authorList>
            <person name="Zhou Z."/>
            <person name="Liu Y."/>
            <person name="Xu W."/>
            <person name="Pan J."/>
            <person name="Luo Z.H."/>
            <person name="Li M."/>
        </authorList>
    </citation>
    <scope>NUCLEOTIDE SEQUENCE [LARGE SCALE GENOMIC DNA]</scope>
    <source>
        <strain evidence="4">SpSt-1224</strain>
    </source>
</reference>
<gene>
    <name evidence="4" type="ORF">ENN98_06945</name>
</gene>
<dbReference type="GO" id="GO:0008964">
    <property type="term" value="F:phosphoenolpyruvate carboxylase activity"/>
    <property type="evidence" value="ECO:0007669"/>
    <property type="project" value="InterPro"/>
</dbReference>
<protein>
    <recommendedName>
        <fullName evidence="2">Phosphoenolpyruvate carboxylase</fullName>
    </recommendedName>
</protein>
<dbReference type="PRINTS" id="PR00150">
    <property type="entry name" value="PEPCARBXLASE"/>
</dbReference>
<dbReference type="InterPro" id="IPR015813">
    <property type="entry name" value="Pyrv/PenolPyrv_kinase-like_dom"/>
</dbReference>
<dbReference type="SUPFAM" id="SSF51621">
    <property type="entry name" value="Phosphoenolpyruvate/pyruvate domain"/>
    <property type="match status" value="1"/>
</dbReference>
<dbReference type="InterPro" id="IPR021135">
    <property type="entry name" value="PEP_COase"/>
</dbReference>
<dbReference type="Proteomes" id="UP000885986">
    <property type="component" value="Unassembled WGS sequence"/>
</dbReference>
<dbReference type="Pfam" id="PF00311">
    <property type="entry name" value="PEPcase"/>
    <property type="match status" value="1"/>
</dbReference>
<evidence type="ECO:0000256" key="1">
    <source>
        <dbReference type="ARBA" id="ARBA00003670"/>
    </source>
</evidence>
<dbReference type="GO" id="GO:0006099">
    <property type="term" value="P:tricarboxylic acid cycle"/>
    <property type="evidence" value="ECO:0007669"/>
    <property type="project" value="InterPro"/>
</dbReference>
<dbReference type="Gene3D" id="1.20.1440.90">
    <property type="entry name" value="Phosphoenolpyruvate/pyruvate domain"/>
    <property type="match status" value="1"/>
</dbReference>
<organism evidence="4">
    <name type="scientific">Desulfurivibrio alkaliphilus</name>
    <dbReference type="NCBI Taxonomy" id="427923"/>
    <lineage>
        <taxon>Bacteria</taxon>
        <taxon>Pseudomonadati</taxon>
        <taxon>Thermodesulfobacteriota</taxon>
        <taxon>Desulfobulbia</taxon>
        <taxon>Desulfobulbales</taxon>
        <taxon>Desulfobulbaceae</taxon>
        <taxon>Desulfurivibrio</taxon>
    </lineage>
</organism>
<comment type="caution">
    <text evidence="4">The sequence shown here is derived from an EMBL/GenBank/DDBJ whole genome shotgun (WGS) entry which is preliminary data.</text>
</comment>
<dbReference type="GO" id="GO:0005829">
    <property type="term" value="C:cytosol"/>
    <property type="evidence" value="ECO:0007669"/>
    <property type="project" value="TreeGrafter"/>
</dbReference>